<sequence>MAVLDDILDFNGTFVEEKEYEPYITSKYPDKHYVILTCMDTRLVELLPKAMNIHNGDVKMVKSAGATVSHPFGGIMRSLLVAIYALQADEIFVVGHYDCGMSAVDPAVVLENMKQRGISAETIKNVQYSGVDLNQWLKGFGDVTKNVEHSVDVIRNHPLVSKEIPVHGLVIDPETGKLDLVTSGYTD</sequence>
<evidence type="ECO:0000313" key="8">
    <source>
        <dbReference type="Proteomes" id="UP000288623"/>
    </source>
</evidence>
<feature type="binding site" evidence="6">
    <location>
        <position position="96"/>
    </location>
    <ligand>
        <name>Zn(2+)</name>
        <dbReference type="ChEBI" id="CHEBI:29105"/>
    </ligand>
</feature>
<comment type="similarity">
    <text evidence="1">Belongs to the beta-class carbonic anhydrase family.</text>
</comment>
<dbReference type="PANTHER" id="PTHR43175">
    <property type="entry name" value="CARBONIC ANHYDRASE"/>
    <property type="match status" value="1"/>
</dbReference>
<feature type="binding site" evidence="6">
    <location>
        <position position="99"/>
    </location>
    <ligand>
        <name>Zn(2+)</name>
        <dbReference type="ChEBI" id="CHEBI:29105"/>
    </ligand>
</feature>
<dbReference type="SMART" id="SM00947">
    <property type="entry name" value="Pro_CA"/>
    <property type="match status" value="1"/>
</dbReference>
<evidence type="ECO:0000256" key="4">
    <source>
        <dbReference type="ARBA" id="ARBA00022833"/>
    </source>
</evidence>
<dbReference type="RefSeq" id="WP_126989165.1">
    <property type="nucleotide sequence ID" value="NZ_JTFC01000006.1"/>
</dbReference>
<evidence type="ECO:0000313" key="7">
    <source>
        <dbReference type="EMBL" id="RUS58263.1"/>
    </source>
</evidence>
<dbReference type="Gene3D" id="3.40.1050.10">
    <property type="entry name" value="Carbonic anhydrase"/>
    <property type="match status" value="1"/>
</dbReference>
<dbReference type="Proteomes" id="UP000288623">
    <property type="component" value="Unassembled WGS sequence"/>
</dbReference>
<dbReference type="GO" id="GO:0008270">
    <property type="term" value="F:zinc ion binding"/>
    <property type="evidence" value="ECO:0007669"/>
    <property type="project" value="InterPro"/>
</dbReference>
<dbReference type="OrthoDB" id="9792260at2"/>
<feature type="binding site" evidence="6">
    <location>
        <position position="38"/>
    </location>
    <ligand>
        <name>Zn(2+)</name>
        <dbReference type="ChEBI" id="CHEBI:29105"/>
    </ligand>
</feature>
<dbReference type="InterPro" id="IPR001765">
    <property type="entry name" value="Carbonic_anhydrase"/>
</dbReference>
<dbReference type="CDD" id="cd03379">
    <property type="entry name" value="beta_CA_cladeD"/>
    <property type="match status" value="1"/>
</dbReference>
<evidence type="ECO:0000256" key="3">
    <source>
        <dbReference type="ARBA" id="ARBA00022723"/>
    </source>
</evidence>
<evidence type="ECO:0000256" key="5">
    <source>
        <dbReference type="ARBA" id="ARBA00048348"/>
    </source>
</evidence>
<gene>
    <name evidence="7" type="ORF">QI30_01390</name>
</gene>
<dbReference type="SUPFAM" id="SSF53056">
    <property type="entry name" value="beta-carbonic anhydrase, cab"/>
    <property type="match status" value="1"/>
</dbReference>
<evidence type="ECO:0000256" key="2">
    <source>
        <dbReference type="ARBA" id="ARBA00012925"/>
    </source>
</evidence>
<dbReference type="AlphaFoldDB" id="A0A433RYA6"/>
<comment type="caution">
    <text evidence="7">The sequence shown here is derived from an EMBL/GenBank/DDBJ whole genome shotgun (WGS) entry which is preliminary data.</text>
</comment>
<reference evidence="7 8" key="1">
    <citation type="submission" date="2014-11" db="EMBL/GenBank/DDBJ databases">
        <title>Genome sequence and analysis of novel Kurthia sp.</title>
        <authorList>
            <person name="Lawson J.N."/>
            <person name="Gonzalez J.E."/>
            <person name="Rinauldi L."/>
            <person name="Xuan Z."/>
            <person name="Firman A."/>
            <person name="Shaddox L."/>
            <person name="Trudeau A."/>
            <person name="Shah S."/>
            <person name="Reiman D."/>
        </authorList>
    </citation>
    <scope>NUCLEOTIDE SEQUENCE [LARGE SCALE GENOMIC DNA]</scope>
    <source>
        <strain evidence="7 8">3B1D</strain>
    </source>
</reference>
<proteinExistence type="inferred from homology"/>
<dbReference type="Pfam" id="PF00484">
    <property type="entry name" value="Pro_CA"/>
    <property type="match status" value="1"/>
</dbReference>
<keyword evidence="3 6" id="KW-0479">Metal-binding</keyword>
<comment type="catalytic activity">
    <reaction evidence="5">
        <text>hydrogencarbonate + H(+) = CO2 + H2O</text>
        <dbReference type="Rhea" id="RHEA:10748"/>
        <dbReference type="ChEBI" id="CHEBI:15377"/>
        <dbReference type="ChEBI" id="CHEBI:15378"/>
        <dbReference type="ChEBI" id="CHEBI:16526"/>
        <dbReference type="ChEBI" id="CHEBI:17544"/>
        <dbReference type="EC" id="4.2.1.1"/>
    </reaction>
</comment>
<dbReference type="InterPro" id="IPR036874">
    <property type="entry name" value="Carbonic_anhydrase_sf"/>
</dbReference>
<dbReference type="PANTHER" id="PTHR43175:SF3">
    <property type="entry name" value="CARBON DISULFIDE HYDROLASE"/>
    <property type="match status" value="1"/>
</dbReference>
<evidence type="ECO:0000256" key="6">
    <source>
        <dbReference type="PIRSR" id="PIRSR601765-1"/>
    </source>
</evidence>
<dbReference type="EC" id="4.2.1.1" evidence="2"/>
<evidence type="ECO:0000256" key="1">
    <source>
        <dbReference type="ARBA" id="ARBA00006217"/>
    </source>
</evidence>
<protein>
    <recommendedName>
        <fullName evidence="2">carbonic anhydrase</fullName>
        <ecNumber evidence="2">4.2.1.1</ecNumber>
    </recommendedName>
</protein>
<keyword evidence="8" id="KW-1185">Reference proteome</keyword>
<keyword evidence="4 6" id="KW-0862">Zinc</keyword>
<dbReference type="GO" id="GO:0004089">
    <property type="term" value="F:carbonate dehydratase activity"/>
    <property type="evidence" value="ECO:0007669"/>
    <property type="project" value="UniProtKB-EC"/>
</dbReference>
<dbReference type="EMBL" id="JTFC01000006">
    <property type="protein sequence ID" value="RUS58263.1"/>
    <property type="molecule type" value="Genomic_DNA"/>
</dbReference>
<comment type="cofactor">
    <cofactor evidence="6">
        <name>Zn(2+)</name>
        <dbReference type="ChEBI" id="CHEBI:29105"/>
    </cofactor>
    <text evidence="6">Binds 1 zinc ion per subunit.</text>
</comment>
<name>A0A433RYA6_9BACL</name>
<organism evidence="7 8">
    <name type="scientific">Candidatus Kurthia intestinigallinarum</name>
    <dbReference type="NCBI Taxonomy" id="1562256"/>
    <lineage>
        <taxon>Bacteria</taxon>
        <taxon>Bacillati</taxon>
        <taxon>Bacillota</taxon>
        <taxon>Bacilli</taxon>
        <taxon>Bacillales</taxon>
        <taxon>Caryophanaceae</taxon>
        <taxon>Kurthia</taxon>
    </lineage>
</organism>
<accession>A0A433RYA6</accession>
<feature type="binding site" evidence="6">
    <location>
        <position position="40"/>
    </location>
    <ligand>
        <name>Zn(2+)</name>
        <dbReference type="ChEBI" id="CHEBI:29105"/>
    </ligand>
</feature>